<keyword evidence="4 8" id="KW-0560">Oxidoreductase</keyword>
<evidence type="ECO:0000256" key="8">
    <source>
        <dbReference type="HAMAP-Rule" id="MF_03194"/>
    </source>
</evidence>
<dbReference type="EC" id="1.14.99.60" evidence="8"/>
<feature type="binding site" evidence="8">
    <location>
        <position position="115"/>
    </location>
    <ligand>
        <name>Fe cation</name>
        <dbReference type="ChEBI" id="CHEBI:24875"/>
        <label>1</label>
    </ligand>
</feature>
<dbReference type="GO" id="GO:2000377">
    <property type="term" value="P:regulation of reactive oxygen species metabolic process"/>
    <property type="evidence" value="ECO:0007669"/>
    <property type="project" value="TreeGrafter"/>
</dbReference>
<dbReference type="GO" id="GO:0006744">
    <property type="term" value="P:ubiquinone biosynthetic process"/>
    <property type="evidence" value="ECO:0007669"/>
    <property type="project" value="UniProtKB-UniRule"/>
</dbReference>
<feature type="binding site" evidence="8">
    <location>
        <position position="200"/>
    </location>
    <ligand>
        <name>Fe cation</name>
        <dbReference type="ChEBI" id="CHEBI:24875"/>
        <label>2</label>
    </ligand>
</feature>
<keyword evidence="2 8" id="KW-0831">Ubiquinone biosynthesis</keyword>
<evidence type="ECO:0000256" key="1">
    <source>
        <dbReference type="ARBA" id="ARBA00004749"/>
    </source>
</evidence>
<feature type="binding site" evidence="8">
    <location>
        <position position="200"/>
    </location>
    <ligand>
        <name>Fe cation</name>
        <dbReference type="ChEBI" id="CHEBI:24875"/>
        <label>1</label>
    </ligand>
</feature>
<feature type="binding site" evidence="8">
    <location>
        <position position="203"/>
    </location>
    <ligand>
        <name>Fe cation</name>
        <dbReference type="ChEBI" id="CHEBI:24875"/>
        <label>2</label>
    </ligand>
</feature>
<proteinExistence type="inferred from homology"/>
<dbReference type="PANTHER" id="PTHR11237">
    <property type="entry name" value="COENZYME Q10 BIOSYNTHESIS PROTEIN 7"/>
    <property type="match status" value="1"/>
</dbReference>
<comment type="pathway">
    <text evidence="1 8">Cofactor biosynthesis; ubiquinone biosynthesis.</text>
</comment>
<keyword evidence="3 8" id="KW-0479">Metal-binding</keyword>
<dbReference type="CDD" id="cd01042">
    <property type="entry name" value="DMQH"/>
    <property type="match status" value="1"/>
</dbReference>
<keyword evidence="8" id="KW-0999">Mitochondrion inner membrane</keyword>
<dbReference type="GO" id="GO:0160224">
    <property type="term" value="F:3-demethoxyubiquinone 3-hydroxylase (NADH) activity"/>
    <property type="evidence" value="ECO:0007669"/>
    <property type="project" value="Ensembl"/>
</dbReference>
<evidence type="ECO:0000256" key="2">
    <source>
        <dbReference type="ARBA" id="ARBA00022688"/>
    </source>
</evidence>
<name>A0A8D0GR14_SPHPU</name>
<dbReference type="SUPFAM" id="SSF47240">
    <property type="entry name" value="Ferritin-like"/>
    <property type="match status" value="1"/>
</dbReference>
<dbReference type="AlphaFoldDB" id="A0A8D0GR14"/>
<accession>A0A8D0GR14</accession>
<comment type="cofactor">
    <cofactor evidence="8">
        <name>Fe cation</name>
        <dbReference type="ChEBI" id="CHEBI:24875"/>
    </cofactor>
    <text evidence="8">Binds 2 iron ions per subunit.</text>
</comment>
<feature type="binding site" evidence="8">
    <location>
        <position position="164"/>
    </location>
    <ligand>
        <name>Fe cation</name>
        <dbReference type="ChEBI" id="CHEBI:24875"/>
        <label>2</label>
    </ligand>
</feature>
<evidence type="ECO:0000256" key="3">
    <source>
        <dbReference type="ARBA" id="ARBA00022723"/>
    </source>
</evidence>
<dbReference type="GO" id="GO:0046872">
    <property type="term" value="F:metal ion binding"/>
    <property type="evidence" value="ECO:0007669"/>
    <property type="project" value="UniProtKB-KW"/>
</dbReference>
<dbReference type="OMA" id="WSTAVMG"/>
<dbReference type="HAMAP" id="MF_01658">
    <property type="entry name" value="COQ7"/>
    <property type="match status" value="1"/>
</dbReference>
<keyword evidence="7 8" id="KW-0472">Membrane</keyword>
<keyword evidence="10" id="KW-1185">Reference proteome</keyword>
<evidence type="ECO:0000313" key="10">
    <source>
        <dbReference type="Proteomes" id="UP000694392"/>
    </source>
</evidence>
<dbReference type="PANTHER" id="PTHR11237:SF4">
    <property type="entry name" value="5-DEMETHOXYUBIQUINONE HYDROXYLASE, MITOCHONDRIAL"/>
    <property type="match status" value="1"/>
</dbReference>
<dbReference type="Pfam" id="PF03232">
    <property type="entry name" value="COQ7"/>
    <property type="match status" value="1"/>
</dbReference>
<evidence type="ECO:0000313" key="9">
    <source>
        <dbReference type="Ensembl" id="ENSSPUP00000008493.1"/>
    </source>
</evidence>
<gene>
    <name evidence="8 9" type="primary">COQ7</name>
</gene>
<dbReference type="Proteomes" id="UP000694392">
    <property type="component" value="Unplaced"/>
</dbReference>
<organism evidence="9 10">
    <name type="scientific">Sphenodon punctatus</name>
    <name type="common">Tuatara</name>
    <name type="synonym">Hatteria punctata</name>
    <dbReference type="NCBI Taxonomy" id="8508"/>
    <lineage>
        <taxon>Eukaryota</taxon>
        <taxon>Metazoa</taxon>
        <taxon>Chordata</taxon>
        <taxon>Craniata</taxon>
        <taxon>Vertebrata</taxon>
        <taxon>Euteleostomi</taxon>
        <taxon>Lepidosauria</taxon>
        <taxon>Sphenodontia</taxon>
        <taxon>Sphenodontidae</taxon>
        <taxon>Sphenodon</taxon>
    </lineage>
</organism>
<comment type="subcellular location">
    <subcellularLocation>
        <location evidence="8">Mitochondrion inner membrane</location>
        <topology evidence="8">Peripheral membrane protein</topology>
        <orientation evidence="8">Matrix side</orientation>
    </subcellularLocation>
</comment>
<dbReference type="GO" id="GO:0031314">
    <property type="term" value="C:extrinsic component of mitochondrial inner membrane"/>
    <property type="evidence" value="ECO:0007669"/>
    <property type="project" value="UniProtKB-UniRule"/>
</dbReference>
<evidence type="ECO:0000256" key="6">
    <source>
        <dbReference type="ARBA" id="ARBA00023033"/>
    </source>
</evidence>
<protein>
    <recommendedName>
        <fullName evidence="8">5-demethoxyubiquinone hydroxylase, mitochondrial</fullName>
        <shortName evidence="8">DMQ hydroxylase</shortName>
        <ecNumber evidence="8">1.14.99.60</ecNumber>
    </recommendedName>
    <alternativeName>
        <fullName evidence="8">Timing protein clk-1 homolog</fullName>
    </alternativeName>
    <alternativeName>
        <fullName evidence="8">Ubiquinone biosynthesis monooxygenase COQ7</fullName>
    </alternativeName>
</protein>
<keyword evidence="5 8" id="KW-0408">Iron</keyword>
<reference evidence="9" key="1">
    <citation type="submission" date="2025-08" db="UniProtKB">
        <authorList>
            <consortium name="Ensembl"/>
        </authorList>
    </citation>
    <scope>IDENTIFICATION</scope>
</reference>
<dbReference type="GO" id="GO:0008682">
    <property type="term" value="F:3-demethoxyubiquinol 3-hydroxylase activity"/>
    <property type="evidence" value="ECO:0007669"/>
    <property type="project" value="UniProtKB-EC"/>
</dbReference>
<dbReference type="InterPro" id="IPR009078">
    <property type="entry name" value="Ferritin-like_SF"/>
</dbReference>
<dbReference type="InterPro" id="IPR011566">
    <property type="entry name" value="Ubq_synth_Coq7"/>
</dbReference>
<evidence type="ECO:0000256" key="4">
    <source>
        <dbReference type="ARBA" id="ARBA00023002"/>
    </source>
</evidence>
<dbReference type="GO" id="GO:0010468">
    <property type="term" value="P:regulation of gene expression"/>
    <property type="evidence" value="ECO:0007669"/>
    <property type="project" value="TreeGrafter"/>
</dbReference>
<dbReference type="GO" id="GO:0005634">
    <property type="term" value="C:nucleus"/>
    <property type="evidence" value="ECO:0007669"/>
    <property type="project" value="Ensembl"/>
</dbReference>
<dbReference type="GeneTree" id="ENSGT00390000014520"/>
<sequence>MAGAPAVWGLRASCRCFGYGTSTGAASLTLVPRPLTGGRGLVRRWSLQPEGTTYRFCSTGIILDDINKPVIHRIIRVDHAGEYGANRIYAGQMAVLGRTAVWPVIQKMWDQEKDHLKKFNELMVAYRVRPTVLLPFWNLAGFVLGASTALLGKEGAMACTVAVEESISDHYNNQIRTLMEEDPEKYKEFLQLLKKFRDEELEHHDTGLDHDAELAPAYSILKNAIQIGCKAAIFLSERI</sequence>
<feature type="binding site" evidence="8">
    <location>
        <position position="112"/>
    </location>
    <ligand>
        <name>Fe cation</name>
        <dbReference type="ChEBI" id="CHEBI:24875"/>
        <label>2</label>
    </ligand>
</feature>
<comment type="similarity">
    <text evidence="8">Belongs to the COQ7 family.</text>
</comment>
<dbReference type="UniPathway" id="UPA00232"/>
<comment type="catalytic activity">
    <reaction evidence="8">
        <text>a 5-methoxy-2-methyl-3-(all-trans-polyprenyl)benzene-1,4-diol + AH2 + O2 = a 3-demethylubiquinol + A + H2O</text>
        <dbReference type="Rhea" id="RHEA:50908"/>
        <dbReference type="Rhea" id="RHEA-COMP:10859"/>
        <dbReference type="Rhea" id="RHEA-COMP:10914"/>
        <dbReference type="ChEBI" id="CHEBI:13193"/>
        <dbReference type="ChEBI" id="CHEBI:15377"/>
        <dbReference type="ChEBI" id="CHEBI:15379"/>
        <dbReference type="ChEBI" id="CHEBI:17499"/>
        <dbReference type="ChEBI" id="CHEBI:84167"/>
        <dbReference type="ChEBI" id="CHEBI:84422"/>
        <dbReference type="EC" id="1.14.99.60"/>
    </reaction>
</comment>
<reference evidence="9" key="2">
    <citation type="submission" date="2025-09" db="UniProtKB">
        <authorList>
            <consortium name="Ensembl"/>
        </authorList>
    </citation>
    <scope>IDENTIFICATION</scope>
</reference>
<feature type="binding site" evidence="8">
    <location>
        <position position="82"/>
    </location>
    <ligand>
        <name>Fe cation</name>
        <dbReference type="ChEBI" id="CHEBI:24875"/>
        <label>1</label>
    </ligand>
</feature>
<keyword evidence="6 8" id="KW-0503">Monooxygenase</keyword>
<evidence type="ECO:0000256" key="5">
    <source>
        <dbReference type="ARBA" id="ARBA00023004"/>
    </source>
</evidence>
<evidence type="ECO:0000256" key="7">
    <source>
        <dbReference type="ARBA" id="ARBA00023136"/>
    </source>
</evidence>
<dbReference type="GO" id="GO:0008340">
    <property type="term" value="P:determination of adult lifespan"/>
    <property type="evidence" value="ECO:0007669"/>
    <property type="project" value="TreeGrafter"/>
</dbReference>
<keyword evidence="8" id="KW-0496">Mitochondrion</keyword>
<comment type="subunit">
    <text evidence="8">Component of a multi-subunit COQ enzyme complex, composed of at least COQ3, COQ4, COQ5, COQ6, COQ7 and COQ9. Interacts with ADCK4 and COQ6. Interacts with COQ9.</text>
</comment>
<dbReference type="Ensembl" id="ENSSPUT00000009057.1">
    <property type="protein sequence ID" value="ENSSPUP00000008493.1"/>
    <property type="gene ID" value="ENSSPUG00000006592.1"/>
</dbReference>
<comment type="function">
    <text evidence="8">Catalyzes the hydroxylation of 2-polyprenyl-3-methyl-6-methoxy-1,4-benzoquinol (DMQH2) during ubiquinone biosynthesis. Has also a structural role in the COQ enzyme complex, stabilizing other COQ polypeptides. Involved in lifespan determination in a ubiquinone-independent manner.</text>
</comment>
<dbReference type="GO" id="GO:0110142">
    <property type="term" value="C:ubiquinone biosynthesis complex"/>
    <property type="evidence" value="ECO:0007669"/>
    <property type="project" value="Ensembl"/>
</dbReference>
<feature type="binding site" evidence="8">
    <location>
        <position position="112"/>
    </location>
    <ligand>
        <name>Fe cation</name>
        <dbReference type="ChEBI" id="CHEBI:24875"/>
        <label>1</label>
    </ligand>
</feature>